<dbReference type="Gene3D" id="1.25.10.10">
    <property type="entry name" value="Leucine-rich Repeat Variant"/>
    <property type="match status" value="1"/>
</dbReference>
<keyword evidence="5" id="KW-0812">Transmembrane</keyword>
<evidence type="ECO:0000256" key="2">
    <source>
        <dbReference type="ARBA" id="ARBA00004173"/>
    </source>
</evidence>
<dbReference type="SUPFAM" id="SSF53474">
    <property type="entry name" value="alpha/beta-Hydrolases"/>
    <property type="match status" value="1"/>
</dbReference>
<dbReference type="GO" id="GO:0016020">
    <property type="term" value="C:membrane"/>
    <property type="evidence" value="ECO:0007669"/>
    <property type="project" value="UniProtKB-SubCell"/>
</dbReference>
<evidence type="ECO:0000256" key="7">
    <source>
        <dbReference type="ARBA" id="ARBA00022989"/>
    </source>
</evidence>
<keyword evidence="7" id="KW-1133">Transmembrane helix</keyword>
<comment type="similarity">
    <text evidence="13">Belongs to the SERAC1 family.</text>
</comment>
<dbReference type="InterPro" id="IPR016024">
    <property type="entry name" value="ARM-type_fold"/>
</dbReference>
<dbReference type="Proteomes" id="UP000502823">
    <property type="component" value="Unassembled WGS sequence"/>
</dbReference>
<dbReference type="InterPro" id="IPR029058">
    <property type="entry name" value="AB_hydrolase_fold"/>
</dbReference>
<name>A0A6L2PWX3_COPFO</name>
<proteinExistence type="inferred from homology"/>
<dbReference type="InParanoid" id="A0A6L2PWX3"/>
<dbReference type="FunCoup" id="A0A6L2PWX3">
    <property type="interactions" value="635"/>
</dbReference>
<dbReference type="GO" id="GO:0008654">
    <property type="term" value="P:phospholipid biosynthetic process"/>
    <property type="evidence" value="ECO:0007669"/>
    <property type="project" value="UniProtKB-KW"/>
</dbReference>
<evidence type="ECO:0000256" key="5">
    <source>
        <dbReference type="ARBA" id="ARBA00022692"/>
    </source>
</evidence>
<keyword evidence="11" id="KW-0594">Phospholipid biosynthesis</keyword>
<evidence type="ECO:0000313" key="17">
    <source>
        <dbReference type="EMBL" id="GFG35752.1"/>
    </source>
</evidence>
<evidence type="ECO:0000256" key="6">
    <source>
        <dbReference type="ARBA" id="ARBA00022824"/>
    </source>
</evidence>
<evidence type="ECO:0000256" key="10">
    <source>
        <dbReference type="ARBA" id="ARBA00023136"/>
    </source>
</evidence>
<dbReference type="InterPro" id="IPR052374">
    <property type="entry name" value="SERAC1"/>
</dbReference>
<gene>
    <name evidence="17" type="ORF">Cfor_05201</name>
</gene>
<evidence type="ECO:0000256" key="15">
    <source>
        <dbReference type="ARBA" id="ARBA00041701"/>
    </source>
</evidence>
<dbReference type="SUPFAM" id="SSF48371">
    <property type="entry name" value="ARM repeat"/>
    <property type="match status" value="1"/>
</dbReference>
<dbReference type="GO" id="GO:0005739">
    <property type="term" value="C:mitochondrion"/>
    <property type="evidence" value="ECO:0007669"/>
    <property type="project" value="UniProtKB-SubCell"/>
</dbReference>
<feature type="region of interest" description="Disordered" evidence="16">
    <location>
        <begin position="315"/>
        <end position="335"/>
    </location>
</feature>
<sequence>MYERKRAFDQERGTKKKPSWFPCSFGFGRSLHRPYSWRLIAMTRNAYRNDRMKAVWLLANWKNMKDWDYRHLAQMFDARTAVGLARSEGVDLRFFLKPPYWHLAPSREALTDDVCNLLLALNNVKEHPCISFFLQKAFPELQHRHIIFDIDVATMELPSAHIRKDDILPLSIENLLHHSGIEDNAKDIVNLGGLPLILNLCQHFEDDTDVTIKLVNLLSNISMQDGMLQHFFVTGCIGLLARWAQHPNIRLSIPAARALANLDVDDTPEIKFSSHLHLLYPTMRRIDLPKLDVVFIHGLLGGVFVTWRQRDREHTNMSSSRSHNSNDEPDTDCNVSDEQTKEYLQGVAEFLQDEWDTLESDFEMVLSDCPENANSMGKGPYSYSGCHPCVRQSVEDCKTYSVCWPRDWLAQDCRHLRVIGVNYDTSLSLWAPMCPVQRVKRSLEYRSNELLKKLKQAGLGSRPIVWVAHSMGGLLVKSVLTKACQDGDEQARGLYDNTKAVVFYSVPHRGSPVASLSHATQLLLWPSVEVQELQQSSPALLNLHSEFLKLVEKANIDVISFAETKATFLPSLHMQFRFVPAESAGE</sequence>
<accession>A0A6L2PWX3</accession>
<dbReference type="GO" id="GO:0005783">
    <property type="term" value="C:endoplasmic reticulum"/>
    <property type="evidence" value="ECO:0007669"/>
    <property type="project" value="UniProtKB-SubCell"/>
</dbReference>
<evidence type="ECO:0000256" key="13">
    <source>
        <dbReference type="ARBA" id="ARBA00038024"/>
    </source>
</evidence>
<dbReference type="Gene3D" id="3.40.50.1820">
    <property type="entry name" value="alpha/beta hydrolase"/>
    <property type="match status" value="1"/>
</dbReference>
<reference evidence="18" key="1">
    <citation type="submission" date="2020-01" db="EMBL/GenBank/DDBJ databases">
        <title>Draft genome sequence of the Termite Coptotermes fromosanus.</title>
        <authorList>
            <person name="Itakura S."/>
            <person name="Yosikawa Y."/>
            <person name="Umezawa K."/>
        </authorList>
    </citation>
    <scope>NUCLEOTIDE SEQUENCE [LARGE SCALE GENOMIC DNA]</scope>
</reference>
<evidence type="ECO:0000313" key="18">
    <source>
        <dbReference type="Proteomes" id="UP000502823"/>
    </source>
</evidence>
<evidence type="ECO:0000256" key="4">
    <source>
        <dbReference type="ARBA" id="ARBA00022516"/>
    </source>
</evidence>
<evidence type="ECO:0000256" key="14">
    <source>
        <dbReference type="ARBA" id="ARBA00040991"/>
    </source>
</evidence>
<keyword evidence="9" id="KW-0496">Mitochondrion</keyword>
<protein>
    <recommendedName>
        <fullName evidence="14">Protein SERAC1</fullName>
    </recommendedName>
    <alternativeName>
        <fullName evidence="15">Serine active site-containing protein 1</fullName>
    </alternativeName>
</protein>
<comment type="caution">
    <text evidence="17">The sequence shown here is derived from an EMBL/GenBank/DDBJ whole genome shotgun (WGS) entry which is preliminary data.</text>
</comment>
<dbReference type="InterPro" id="IPR011989">
    <property type="entry name" value="ARM-like"/>
</dbReference>
<dbReference type="EMBL" id="BLKM01000575">
    <property type="protein sequence ID" value="GFG35752.1"/>
    <property type="molecule type" value="Genomic_DNA"/>
</dbReference>
<organism evidence="17 18">
    <name type="scientific">Coptotermes formosanus</name>
    <name type="common">Formosan subterranean termite</name>
    <dbReference type="NCBI Taxonomy" id="36987"/>
    <lineage>
        <taxon>Eukaryota</taxon>
        <taxon>Metazoa</taxon>
        <taxon>Ecdysozoa</taxon>
        <taxon>Arthropoda</taxon>
        <taxon>Hexapoda</taxon>
        <taxon>Insecta</taxon>
        <taxon>Pterygota</taxon>
        <taxon>Neoptera</taxon>
        <taxon>Polyneoptera</taxon>
        <taxon>Dictyoptera</taxon>
        <taxon>Blattodea</taxon>
        <taxon>Blattoidea</taxon>
        <taxon>Termitoidae</taxon>
        <taxon>Rhinotermitidae</taxon>
        <taxon>Coptotermes</taxon>
    </lineage>
</organism>
<evidence type="ECO:0000256" key="11">
    <source>
        <dbReference type="ARBA" id="ARBA00023209"/>
    </source>
</evidence>
<dbReference type="OrthoDB" id="5086500at2759"/>
<evidence type="ECO:0000256" key="16">
    <source>
        <dbReference type="SAM" id="MobiDB-lite"/>
    </source>
</evidence>
<evidence type="ECO:0000256" key="1">
    <source>
        <dbReference type="ARBA" id="ARBA00004167"/>
    </source>
</evidence>
<dbReference type="PANTHER" id="PTHR48182:SF2">
    <property type="entry name" value="PROTEIN SERAC1"/>
    <property type="match status" value="1"/>
</dbReference>
<keyword evidence="12" id="KW-1208">Phospholipid metabolism</keyword>
<keyword evidence="6" id="KW-0256">Endoplasmic reticulum</keyword>
<evidence type="ECO:0000256" key="9">
    <source>
        <dbReference type="ARBA" id="ARBA00023128"/>
    </source>
</evidence>
<keyword evidence="18" id="KW-1185">Reference proteome</keyword>
<comment type="subcellular location">
    <subcellularLocation>
        <location evidence="3">Endoplasmic reticulum</location>
    </subcellularLocation>
    <subcellularLocation>
        <location evidence="1">Membrane</location>
        <topology evidence="1">Single-pass membrane protein</topology>
    </subcellularLocation>
    <subcellularLocation>
        <location evidence="2">Mitochondrion</location>
    </subcellularLocation>
</comment>
<evidence type="ECO:0000256" key="12">
    <source>
        <dbReference type="ARBA" id="ARBA00023264"/>
    </source>
</evidence>
<keyword evidence="4" id="KW-0444">Lipid biosynthesis</keyword>
<dbReference type="AlphaFoldDB" id="A0A6L2PWX3"/>
<evidence type="ECO:0000256" key="8">
    <source>
        <dbReference type="ARBA" id="ARBA00023098"/>
    </source>
</evidence>
<keyword evidence="10" id="KW-0472">Membrane</keyword>
<keyword evidence="8" id="KW-0443">Lipid metabolism</keyword>
<evidence type="ECO:0000256" key="3">
    <source>
        <dbReference type="ARBA" id="ARBA00004240"/>
    </source>
</evidence>
<dbReference type="PANTHER" id="PTHR48182">
    <property type="entry name" value="PROTEIN SERAC1"/>
    <property type="match status" value="1"/>
</dbReference>